<dbReference type="SUPFAM" id="SSF81321">
    <property type="entry name" value="Family A G protein-coupled receptor-like"/>
    <property type="match status" value="1"/>
</dbReference>
<evidence type="ECO:0000256" key="5">
    <source>
        <dbReference type="ARBA" id="ARBA00022553"/>
    </source>
</evidence>
<comment type="subcellular location">
    <subcellularLocation>
        <location evidence="2">Membrane</location>
        <topology evidence="2">Multi-pass membrane protein</topology>
    </subcellularLocation>
</comment>
<dbReference type="SUPFAM" id="SSF90257">
    <property type="entry name" value="Myosin rod fragments"/>
    <property type="match status" value="1"/>
</dbReference>
<dbReference type="InterPro" id="IPR004358">
    <property type="entry name" value="Sig_transdc_His_kin-like_C"/>
</dbReference>
<evidence type="ECO:0000256" key="12">
    <source>
        <dbReference type="SAM" id="Coils"/>
    </source>
</evidence>
<evidence type="ECO:0000256" key="8">
    <source>
        <dbReference type="ARBA" id="ARBA00022777"/>
    </source>
</evidence>
<dbReference type="Gene3D" id="1.20.5.340">
    <property type="match status" value="1"/>
</dbReference>
<feature type="transmembrane region" description="Helical" evidence="14">
    <location>
        <begin position="180"/>
        <end position="199"/>
    </location>
</feature>
<dbReference type="SUPFAM" id="SSF55073">
    <property type="entry name" value="Nucleotide cyclase"/>
    <property type="match status" value="1"/>
</dbReference>
<feature type="transmembrane region" description="Helical" evidence="14">
    <location>
        <begin position="205"/>
        <end position="225"/>
    </location>
</feature>
<organism evidence="19 20">
    <name type="scientific">Astrephomene gubernaculifera</name>
    <dbReference type="NCBI Taxonomy" id="47775"/>
    <lineage>
        <taxon>Eukaryota</taxon>
        <taxon>Viridiplantae</taxon>
        <taxon>Chlorophyta</taxon>
        <taxon>core chlorophytes</taxon>
        <taxon>Chlorophyceae</taxon>
        <taxon>CS clade</taxon>
        <taxon>Chlamydomonadales</taxon>
        <taxon>Astrephomenaceae</taxon>
        <taxon>Astrephomene</taxon>
    </lineage>
</organism>
<evidence type="ECO:0000256" key="2">
    <source>
        <dbReference type="ARBA" id="ARBA00004141"/>
    </source>
</evidence>
<gene>
    <name evidence="19" type="ORF">Agub_g9328</name>
</gene>
<feature type="coiled-coil region" evidence="12">
    <location>
        <begin position="1237"/>
        <end position="1334"/>
    </location>
</feature>
<comment type="catalytic activity">
    <reaction evidence="1">
        <text>ATP + protein L-histidine = ADP + protein N-phospho-L-histidine.</text>
        <dbReference type="EC" id="2.7.13.3"/>
    </reaction>
</comment>
<dbReference type="SUPFAM" id="SSF47384">
    <property type="entry name" value="Homodimeric domain of signal transducing histidine kinase"/>
    <property type="match status" value="1"/>
</dbReference>
<dbReference type="EC" id="2.7.13.3" evidence="4"/>
<dbReference type="SMART" id="SM00448">
    <property type="entry name" value="REC"/>
    <property type="match status" value="1"/>
</dbReference>
<name>A0AAD3DT28_9CHLO</name>
<dbReference type="GO" id="GO:0009190">
    <property type="term" value="P:cyclic nucleotide biosynthetic process"/>
    <property type="evidence" value="ECO:0007669"/>
    <property type="project" value="InterPro"/>
</dbReference>
<evidence type="ECO:0000256" key="7">
    <source>
        <dbReference type="ARBA" id="ARBA00022692"/>
    </source>
</evidence>
<dbReference type="InterPro" id="IPR029787">
    <property type="entry name" value="Nucleotide_cyclase"/>
</dbReference>
<comment type="similarity">
    <text evidence="3">Belongs to the archaeal/bacterial/fungal opsin family.</text>
</comment>
<feature type="compositionally biased region" description="Low complexity" evidence="13">
    <location>
        <begin position="1196"/>
        <end position="1229"/>
    </location>
</feature>
<keyword evidence="5 11" id="KW-0597">Phosphoprotein</keyword>
<evidence type="ECO:0000256" key="10">
    <source>
        <dbReference type="ARBA" id="ARBA00023136"/>
    </source>
</evidence>
<dbReference type="SMART" id="SM01021">
    <property type="entry name" value="Bac_rhodopsin"/>
    <property type="match status" value="1"/>
</dbReference>
<dbReference type="GO" id="GO:0009927">
    <property type="term" value="F:histidine phosphotransfer kinase activity"/>
    <property type="evidence" value="ECO:0007669"/>
    <property type="project" value="TreeGrafter"/>
</dbReference>
<dbReference type="InterPro" id="IPR013761">
    <property type="entry name" value="SAM/pointed_sf"/>
</dbReference>
<dbReference type="Pfam" id="PF00072">
    <property type="entry name" value="Response_reg"/>
    <property type="match status" value="1"/>
</dbReference>
<evidence type="ECO:0000256" key="4">
    <source>
        <dbReference type="ARBA" id="ARBA00012438"/>
    </source>
</evidence>
<evidence type="ECO:0000256" key="9">
    <source>
        <dbReference type="ARBA" id="ARBA00022989"/>
    </source>
</evidence>
<dbReference type="PROSITE" id="PS50105">
    <property type="entry name" value="SAM_DOMAIN"/>
    <property type="match status" value="1"/>
</dbReference>
<evidence type="ECO:0000313" key="20">
    <source>
        <dbReference type="Proteomes" id="UP001054857"/>
    </source>
</evidence>
<dbReference type="PROSITE" id="PS50125">
    <property type="entry name" value="GUANYLATE_CYCLASE_2"/>
    <property type="match status" value="1"/>
</dbReference>
<dbReference type="InterPro" id="IPR003661">
    <property type="entry name" value="HisK_dim/P_dom"/>
</dbReference>
<feature type="domain" description="Histidine kinase" evidence="16">
    <location>
        <begin position="338"/>
        <end position="555"/>
    </location>
</feature>
<dbReference type="Gene3D" id="1.10.150.50">
    <property type="entry name" value="Transcription Factor, Ets-1"/>
    <property type="match status" value="1"/>
</dbReference>
<evidence type="ECO:0000256" key="11">
    <source>
        <dbReference type="PROSITE-ProRule" id="PRU00169"/>
    </source>
</evidence>
<dbReference type="InterPro" id="IPR001425">
    <property type="entry name" value="Arc/bac/fun_rhodopsins"/>
</dbReference>
<dbReference type="SUPFAM" id="SSF52172">
    <property type="entry name" value="CheY-like"/>
    <property type="match status" value="1"/>
</dbReference>
<dbReference type="SUPFAM" id="SSF55874">
    <property type="entry name" value="ATPase domain of HSP90 chaperone/DNA topoisomerase II/histidine kinase"/>
    <property type="match status" value="1"/>
</dbReference>
<feature type="transmembrane region" description="Helical" evidence="14">
    <location>
        <begin position="43"/>
        <end position="64"/>
    </location>
</feature>
<evidence type="ECO:0000259" key="17">
    <source>
        <dbReference type="PROSITE" id="PS50110"/>
    </source>
</evidence>
<feature type="compositionally biased region" description="Gly residues" evidence="13">
    <location>
        <begin position="585"/>
        <end position="617"/>
    </location>
</feature>
<feature type="compositionally biased region" description="Gly residues" evidence="13">
    <location>
        <begin position="671"/>
        <end position="681"/>
    </location>
</feature>
<dbReference type="PROSITE" id="PS50109">
    <property type="entry name" value="HIS_KIN"/>
    <property type="match status" value="1"/>
</dbReference>
<feature type="transmembrane region" description="Helical" evidence="14">
    <location>
        <begin position="155"/>
        <end position="173"/>
    </location>
</feature>
<evidence type="ECO:0000256" key="13">
    <source>
        <dbReference type="SAM" id="MobiDB-lite"/>
    </source>
</evidence>
<keyword evidence="7 14" id="KW-0812">Transmembrane</keyword>
<reference evidence="19 20" key="1">
    <citation type="journal article" date="2021" name="Sci. Rep.">
        <title>Genome sequencing of the multicellular alga Astrephomene provides insights into convergent evolution of germ-soma differentiation.</title>
        <authorList>
            <person name="Yamashita S."/>
            <person name="Yamamoto K."/>
            <person name="Matsuzaki R."/>
            <person name="Suzuki S."/>
            <person name="Yamaguchi H."/>
            <person name="Hirooka S."/>
            <person name="Minakuchi Y."/>
            <person name="Miyagishima S."/>
            <person name="Kawachi M."/>
            <person name="Toyoda A."/>
            <person name="Nozaki H."/>
        </authorList>
    </citation>
    <scope>NUCLEOTIDE SEQUENCE [LARGE SCALE GENOMIC DNA]</scope>
    <source>
        <strain evidence="19 20">NIES-4017</strain>
    </source>
</reference>
<evidence type="ECO:0000256" key="14">
    <source>
        <dbReference type="SAM" id="Phobius"/>
    </source>
</evidence>
<dbReference type="SMART" id="SM00387">
    <property type="entry name" value="HATPase_c"/>
    <property type="match status" value="1"/>
</dbReference>
<proteinExistence type="inferred from homology"/>
<keyword evidence="12" id="KW-0175">Coiled coil</keyword>
<sequence>MGGGGKPSTIPAHLQDRIDAIETNQRDTDAQAFQKAVERRARVSFSAAIAGFGVLIFLLSAYLLCTSGIGDPELTAQFHAKTDPNCYTWPMIAFSTAFGLNFITLLFERESAKFQLALLACYINFLAGFSDYLSWKGYSPILRDSFGGGFQLLRIIMWLLTTPVMVYLLSIISDFSRVKVYTVMLADALMISFGILGFLSHTVYLAIPMFMIAYSLFMYVVYSMWSMFHASIAEVRHDSSRVSLEVLRLFAVGLWFSFPVIWMVVKLGLVDVYVEEWLWCVGDFLGKVMFSSSLLHGNFLTIEQRRLIAMRIVEEGNRIQVIQELKDLVEQKERFMSSMSHELRTPLNGIIGLSDALLVGSCGDINDQALKTITTIKTSGARLLNLINDILDAASMRKGKLTIKHEKVNLKRVVDDVIDLCQPLAKRGVKLVNDLKENTPFVLGDTGRIIQIFHNLIGNSCKFTHNGFISVSAAVREDEVEVAVSDTGIGIPEDKFDQIFLAFEQVDMSVTRKYGGTGLGLNLVKQLVEAHGGRIGVRSKENQGATFFFTLKIHSENPNEGQSQVAPTEAVTGPLEHTQLANLRGSGGTAAGGTAAGGGAGGGAGSGGPGSGGGGNGPPRRAPSRRGSFTDKMLGVKKPPSETGRSSLGPGGGGAGGQAGGAGGVAAAAARGGGGGGGGGVTHQQGQGQQEEREKAREGYGGGGEVTHGSQPAQAARRSRELAGKPSVTGGPQVSGPMSLNDAAAMMKGALKRKSSFRERGGKVRVLSVDDDPVNQLVIQNLLAPVGYEILQAMDGQEALKVLTEEERLPDVILLDVMMPGMSGYEVCRKLREMYPLSCIPVIMISAKSKEEHIVEGLAAGSNDYVVKPFGRQEILARIAAHLRFRDTVYQAGEIAGSLPGEVLPGRVLLRGGPGGALDLAPFLSGPERFTSLPPRIARGIEAGTTSTTLQMFDQLTLLEVTVANLPELLSSCPAPDLLVALASLFHDLDTLLEQHGCYLLEGVDEGLTIVSGLDSVGDQVLHALGLARSLMAAADTFSLGRGGGRRLKLALAIGIHTGPAQGVLVGHRHPAMFFTGQLPAEVHMLGATCPPCCVHVSWRVVEAVGGERDHFVPAGNMHNGPTYLMKVGGWEGGGQVAASENTARWGKGGKLGLHDGINTEARRMRPIQLALLAMAQANPGFLVDIASLAPEAKTADASDTTPAAAGESAAARAASGAQQPEVGSAAAGPPVDAAAAAAAAAEVARLQREYEALERQLEEVSNEAARLQDLVDDLEEQLIAKSGTSAAATQQAEAATADAHNLKAQVVDLEGQLAEAARERSGLEAALSEMEQRLVATHAALASASHEAADRARTQTPRPPEPRVETASMASGSEAGFGAASSAEAAAAAAGVGGAAAGAGGNWLGLMGLGGGLALQPGLSLGLGGGGGLLGGGGGMLVNRSPMPLGLALRLPALAALRSAAGSPAAAAAGDMRLLLEELGLPQLAARFESEDISPGLLPFLDEGALRELGATSLGARLRLRIAAQALLMQG</sequence>
<keyword evidence="8" id="KW-0418">Kinase</keyword>
<dbReference type="InterPro" id="IPR001789">
    <property type="entry name" value="Sig_transdc_resp-reg_receiver"/>
</dbReference>
<dbReference type="Gene3D" id="3.30.565.10">
    <property type="entry name" value="Histidine kinase-like ATPase, C-terminal domain"/>
    <property type="match status" value="1"/>
</dbReference>
<dbReference type="GO" id="GO:0000155">
    <property type="term" value="F:phosphorelay sensor kinase activity"/>
    <property type="evidence" value="ECO:0007669"/>
    <property type="project" value="InterPro"/>
</dbReference>
<dbReference type="Gene3D" id="3.40.50.2300">
    <property type="match status" value="1"/>
</dbReference>
<feature type="compositionally biased region" description="Gly residues" evidence="13">
    <location>
        <begin position="649"/>
        <end position="664"/>
    </location>
</feature>
<comment type="caution">
    <text evidence="19">The sequence shown here is derived from an EMBL/GenBank/DDBJ whole genome shotgun (WGS) entry which is preliminary data.</text>
</comment>
<dbReference type="Gene3D" id="1.10.287.130">
    <property type="match status" value="1"/>
</dbReference>
<dbReference type="InterPro" id="IPR011006">
    <property type="entry name" value="CheY-like_superfamily"/>
</dbReference>
<dbReference type="Pfam" id="PF00512">
    <property type="entry name" value="HisKA"/>
    <property type="match status" value="1"/>
</dbReference>
<feature type="region of interest" description="Disordered" evidence="13">
    <location>
        <begin position="1195"/>
        <end position="1229"/>
    </location>
</feature>
<feature type="region of interest" description="Disordered" evidence="13">
    <location>
        <begin position="1343"/>
        <end position="1373"/>
    </location>
</feature>
<dbReference type="InterPro" id="IPR001054">
    <property type="entry name" value="A/G_cyclase"/>
</dbReference>
<feature type="domain" description="Response regulatory" evidence="17">
    <location>
        <begin position="765"/>
        <end position="883"/>
    </location>
</feature>
<dbReference type="InterPro" id="IPR001660">
    <property type="entry name" value="SAM"/>
</dbReference>
<dbReference type="Gene3D" id="3.30.70.1230">
    <property type="entry name" value="Nucleotide cyclase"/>
    <property type="match status" value="1"/>
</dbReference>
<dbReference type="CDD" id="cd16922">
    <property type="entry name" value="HATPase_EvgS-ArcB-TorS-like"/>
    <property type="match status" value="1"/>
</dbReference>
<dbReference type="Pfam" id="PF00211">
    <property type="entry name" value="Guanylate_cyc"/>
    <property type="match status" value="1"/>
</dbReference>
<dbReference type="FunFam" id="3.40.50.2300:FF:000477">
    <property type="entry name" value="Two-component response regulator"/>
    <property type="match status" value="1"/>
</dbReference>
<feature type="domain" description="SAM" evidence="15">
    <location>
        <begin position="1468"/>
        <end position="1531"/>
    </location>
</feature>
<evidence type="ECO:0000259" key="15">
    <source>
        <dbReference type="PROSITE" id="PS50105"/>
    </source>
</evidence>
<feature type="transmembrane region" description="Helical" evidence="14">
    <location>
        <begin position="246"/>
        <end position="265"/>
    </location>
</feature>
<dbReference type="InterPro" id="IPR003594">
    <property type="entry name" value="HATPase_dom"/>
</dbReference>
<feature type="region of interest" description="Disordered" evidence="13">
    <location>
        <begin position="582"/>
        <end position="738"/>
    </location>
</feature>
<dbReference type="SMART" id="SM00388">
    <property type="entry name" value="HisKA"/>
    <property type="match status" value="1"/>
</dbReference>
<dbReference type="PANTHER" id="PTHR43047">
    <property type="entry name" value="TWO-COMPONENT HISTIDINE PROTEIN KINASE"/>
    <property type="match status" value="1"/>
</dbReference>
<keyword evidence="6" id="KW-0808">Transferase</keyword>
<dbReference type="EMBL" id="BMAR01000019">
    <property type="protein sequence ID" value="GFR47594.1"/>
    <property type="molecule type" value="Genomic_DNA"/>
</dbReference>
<evidence type="ECO:0000256" key="6">
    <source>
        <dbReference type="ARBA" id="ARBA00022679"/>
    </source>
</evidence>
<evidence type="ECO:0000259" key="18">
    <source>
        <dbReference type="PROSITE" id="PS50125"/>
    </source>
</evidence>
<dbReference type="Proteomes" id="UP001054857">
    <property type="component" value="Unassembled WGS sequence"/>
</dbReference>
<dbReference type="InterPro" id="IPR036097">
    <property type="entry name" value="HisK_dim/P_sf"/>
</dbReference>
<dbReference type="PRINTS" id="PR00344">
    <property type="entry name" value="BCTRLSENSOR"/>
</dbReference>
<keyword evidence="10 14" id="KW-0472">Membrane</keyword>
<dbReference type="Pfam" id="PF01036">
    <property type="entry name" value="Bac_rhodopsin"/>
    <property type="match status" value="1"/>
</dbReference>
<feature type="transmembrane region" description="Helical" evidence="14">
    <location>
        <begin position="87"/>
        <end position="107"/>
    </location>
</feature>
<evidence type="ECO:0000256" key="1">
    <source>
        <dbReference type="ARBA" id="ARBA00000085"/>
    </source>
</evidence>
<dbReference type="Gene3D" id="1.20.1070.10">
    <property type="entry name" value="Rhodopsin 7-helix transmembrane proteins"/>
    <property type="match status" value="1"/>
</dbReference>
<evidence type="ECO:0000259" key="16">
    <source>
        <dbReference type="PROSITE" id="PS50109"/>
    </source>
</evidence>
<protein>
    <recommendedName>
        <fullName evidence="4">histidine kinase</fullName>
        <ecNumber evidence="4">2.7.13.3</ecNumber>
    </recommendedName>
</protein>
<dbReference type="SUPFAM" id="SSF47769">
    <property type="entry name" value="SAM/Pointed domain"/>
    <property type="match status" value="1"/>
</dbReference>
<keyword evidence="9 14" id="KW-1133">Transmembrane helix</keyword>
<keyword evidence="20" id="KW-1185">Reference proteome</keyword>
<dbReference type="PROSITE" id="PS50110">
    <property type="entry name" value="RESPONSE_REGULATORY"/>
    <property type="match status" value="1"/>
</dbReference>
<dbReference type="Pfam" id="PF02518">
    <property type="entry name" value="HATPase_c"/>
    <property type="match status" value="1"/>
</dbReference>
<dbReference type="FunFam" id="3.30.565.10:FF:000010">
    <property type="entry name" value="Sensor histidine kinase RcsC"/>
    <property type="match status" value="1"/>
</dbReference>
<dbReference type="InterPro" id="IPR036890">
    <property type="entry name" value="HATPase_C_sf"/>
</dbReference>
<dbReference type="GO" id="GO:0005886">
    <property type="term" value="C:plasma membrane"/>
    <property type="evidence" value="ECO:0007669"/>
    <property type="project" value="TreeGrafter"/>
</dbReference>
<feature type="transmembrane region" description="Helical" evidence="14">
    <location>
        <begin position="114"/>
        <end position="135"/>
    </location>
</feature>
<dbReference type="PANTHER" id="PTHR43047:SF71">
    <property type="entry name" value="HISTIDINE KINASE CONTAINING CHEY-HOMOLOGOUS RECEIVER DOMAIN-RELATED"/>
    <property type="match status" value="1"/>
</dbReference>
<feature type="modified residue" description="4-aspartylphosphate" evidence="11">
    <location>
        <position position="816"/>
    </location>
</feature>
<evidence type="ECO:0000313" key="19">
    <source>
        <dbReference type="EMBL" id="GFR47594.1"/>
    </source>
</evidence>
<accession>A0AAD3DT28</accession>
<dbReference type="CDD" id="cd00082">
    <property type="entry name" value="HisKA"/>
    <property type="match status" value="1"/>
</dbReference>
<evidence type="ECO:0000256" key="3">
    <source>
        <dbReference type="ARBA" id="ARBA00008130"/>
    </source>
</evidence>
<feature type="domain" description="Guanylate cyclase" evidence="18">
    <location>
        <begin position="957"/>
        <end position="1077"/>
    </location>
</feature>
<dbReference type="CDD" id="cd07302">
    <property type="entry name" value="CHD"/>
    <property type="match status" value="1"/>
</dbReference>
<dbReference type="InterPro" id="IPR005467">
    <property type="entry name" value="His_kinase_dom"/>
</dbReference>